<evidence type="ECO:0000256" key="2">
    <source>
        <dbReference type="ARBA" id="ARBA00022485"/>
    </source>
</evidence>
<organism evidence="11">
    <name type="scientific">Ignavibacterium album</name>
    <dbReference type="NCBI Taxonomy" id="591197"/>
    <lineage>
        <taxon>Bacteria</taxon>
        <taxon>Pseudomonadati</taxon>
        <taxon>Ignavibacteriota</taxon>
        <taxon>Ignavibacteria</taxon>
        <taxon>Ignavibacteriales</taxon>
        <taxon>Ignavibacteriaceae</taxon>
        <taxon>Ignavibacterium</taxon>
    </lineage>
</organism>
<dbReference type="PROSITE" id="PS00197">
    <property type="entry name" value="2FE2S_FER_1"/>
    <property type="match status" value="1"/>
</dbReference>
<dbReference type="GO" id="GO:0022904">
    <property type="term" value="P:respiratory electron transport chain"/>
    <property type="evidence" value="ECO:0007669"/>
    <property type="project" value="TreeGrafter"/>
</dbReference>
<dbReference type="InterPro" id="IPR036010">
    <property type="entry name" value="2Fe-2S_ferredoxin-like_sf"/>
</dbReference>
<dbReference type="GO" id="GO:0006099">
    <property type="term" value="P:tricarboxylic acid cycle"/>
    <property type="evidence" value="ECO:0007669"/>
    <property type="project" value="InterPro"/>
</dbReference>
<evidence type="ECO:0000256" key="7">
    <source>
        <dbReference type="ARBA" id="ARBA00023014"/>
    </source>
</evidence>
<evidence type="ECO:0000259" key="9">
    <source>
        <dbReference type="PROSITE" id="PS51085"/>
    </source>
</evidence>
<dbReference type="NCBIfam" id="NF005746">
    <property type="entry name" value="PRK07570.1"/>
    <property type="match status" value="1"/>
</dbReference>
<dbReference type="EMBL" id="DSVI01000007">
    <property type="protein sequence ID" value="HGT47528.1"/>
    <property type="molecule type" value="Genomic_DNA"/>
</dbReference>
<evidence type="ECO:0000256" key="4">
    <source>
        <dbReference type="ARBA" id="ARBA00022723"/>
    </source>
</evidence>
<evidence type="ECO:0000256" key="5">
    <source>
        <dbReference type="ARBA" id="ARBA00023002"/>
    </source>
</evidence>
<protein>
    <recommendedName>
        <fullName evidence="8">Succinate dehydrogenase iron-sulfur subunit</fullName>
        <ecNumber evidence="8">1.3.5.1</ecNumber>
    </recommendedName>
</protein>
<accession>A0A832G244</accession>
<dbReference type="NCBIfam" id="TIGR00384">
    <property type="entry name" value="dhsB"/>
    <property type="match status" value="1"/>
</dbReference>
<dbReference type="GO" id="GO:0051537">
    <property type="term" value="F:2 iron, 2 sulfur cluster binding"/>
    <property type="evidence" value="ECO:0007669"/>
    <property type="project" value="UniProtKB-KW"/>
</dbReference>
<dbReference type="SUPFAM" id="SSF54292">
    <property type="entry name" value="2Fe-2S ferredoxin-like"/>
    <property type="match status" value="1"/>
</dbReference>
<dbReference type="InterPro" id="IPR009051">
    <property type="entry name" value="Helical_ferredxn"/>
</dbReference>
<dbReference type="AlphaFoldDB" id="A0A832G244"/>
<feature type="domain" description="2Fe-2S ferredoxin-type" evidence="9">
    <location>
        <begin position="19"/>
        <end position="107"/>
    </location>
</feature>
<dbReference type="InterPro" id="IPR004489">
    <property type="entry name" value="Succ_DH/fum_Rdtase_Fe-S"/>
</dbReference>
<dbReference type="PROSITE" id="PS51379">
    <property type="entry name" value="4FE4S_FER_2"/>
    <property type="match status" value="1"/>
</dbReference>
<dbReference type="GO" id="GO:0051539">
    <property type="term" value="F:4 iron, 4 sulfur cluster binding"/>
    <property type="evidence" value="ECO:0007669"/>
    <property type="project" value="UniProtKB-KW"/>
</dbReference>
<gene>
    <name evidence="11" type="ORF">ENS56_05810</name>
</gene>
<comment type="cofactor">
    <cofactor evidence="8">
        <name>[4Fe-4S] cluster</name>
        <dbReference type="ChEBI" id="CHEBI:49883"/>
    </cofactor>
    <text evidence="8">Binds 1 [4Fe-4S] cluster.</text>
</comment>
<dbReference type="InterPro" id="IPR012675">
    <property type="entry name" value="Beta-grasp_dom_sf"/>
</dbReference>
<dbReference type="GO" id="GO:0009055">
    <property type="term" value="F:electron transfer activity"/>
    <property type="evidence" value="ECO:0007669"/>
    <property type="project" value="InterPro"/>
</dbReference>
<dbReference type="GO" id="GO:0008177">
    <property type="term" value="F:succinate dehydrogenase (quinone) activity"/>
    <property type="evidence" value="ECO:0007669"/>
    <property type="project" value="UniProtKB-EC"/>
</dbReference>
<evidence type="ECO:0000256" key="6">
    <source>
        <dbReference type="ARBA" id="ARBA00023004"/>
    </source>
</evidence>
<dbReference type="InterPro" id="IPR006058">
    <property type="entry name" value="2Fe2S_fd_BS"/>
</dbReference>
<comment type="caution">
    <text evidence="11">The sequence shown here is derived from an EMBL/GenBank/DDBJ whole genome shotgun (WGS) entry which is preliminary data.</text>
</comment>
<comment type="cofactor">
    <cofactor evidence="8">
        <name>[2Fe-2S] cluster</name>
        <dbReference type="ChEBI" id="CHEBI:190135"/>
    </cofactor>
    <text evidence="8">Binds 1 [2Fe-2S] cluster.</text>
</comment>
<dbReference type="InterPro" id="IPR017896">
    <property type="entry name" value="4Fe4S_Fe-S-bd"/>
</dbReference>
<sequence length="256" mass="27973">MEAKKLNLKLKIWRQKNSNSVGSFVDYDVQVSPDASFLEMLDELNNKLEANNQEPIVFESDCREGICGTCGLVINGRPHGPLPKIATCQLHMRNFKDGETIWVEPFRAKAFPVIKDLMVDRSGFDKILQAGGYISVNTGGAPDANTIPVPKDAASEAFDAAACIGCGACVAACKNASAMLFVSAKISHLGLLPQGQPERYIRVQRMIKVMDELGFGSCTNTYACEAECPKGISVTNIARMNRDFVRAKFTSKLMEV</sequence>
<feature type="domain" description="4Fe-4S ferredoxin-type" evidence="10">
    <location>
        <begin position="154"/>
        <end position="184"/>
    </location>
</feature>
<dbReference type="Gene3D" id="3.10.20.30">
    <property type="match status" value="1"/>
</dbReference>
<dbReference type="InterPro" id="IPR025192">
    <property type="entry name" value="Succ_DH/fum_Rdtase_N"/>
</dbReference>
<keyword evidence="7 8" id="KW-0411">Iron-sulfur</keyword>
<dbReference type="InterPro" id="IPR050573">
    <property type="entry name" value="SDH/FRD_Iron-Sulfur"/>
</dbReference>
<dbReference type="Pfam" id="PF13085">
    <property type="entry name" value="Fer2_3"/>
    <property type="match status" value="1"/>
</dbReference>
<dbReference type="InterPro" id="IPR001041">
    <property type="entry name" value="2Fe-2S_ferredoxin-type"/>
</dbReference>
<dbReference type="SUPFAM" id="SSF46548">
    <property type="entry name" value="alpha-helical ferredoxin"/>
    <property type="match status" value="1"/>
</dbReference>
<evidence type="ECO:0000256" key="1">
    <source>
        <dbReference type="ARBA" id="ARBA00009433"/>
    </source>
</evidence>
<keyword evidence="6 8" id="KW-0408">Iron</keyword>
<comment type="cofactor">
    <cofactor evidence="8">
        <name>[3Fe-4S] cluster</name>
        <dbReference type="ChEBI" id="CHEBI:21137"/>
    </cofactor>
    <text evidence="8">Binds 1 [3Fe-4S] cluster.</text>
</comment>
<dbReference type="PROSITE" id="PS51085">
    <property type="entry name" value="2FE2S_FER_2"/>
    <property type="match status" value="1"/>
</dbReference>
<dbReference type="EC" id="1.3.5.1" evidence="8"/>
<evidence type="ECO:0000256" key="3">
    <source>
        <dbReference type="ARBA" id="ARBA00022714"/>
    </source>
</evidence>
<evidence type="ECO:0000313" key="11">
    <source>
        <dbReference type="EMBL" id="HGT47528.1"/>
    </source>
</evidence>
<proteinExistence type="inferred from homology"/>
<keyword evidence="8" id="KW-0003">3Fe-4S</keyword>
<comment type="similarity">
    <text evidence="1 8">Belongs to the succinate dehydrogenase/fumarate reductase iron-sulfur protein family.</text>
</comment>
<comment type="catalytic activity">
    <reaction evidence="8">
        <text>a quinone + succinate = fumarate + a quinol</text>
        <dbReference type="Rhea" id="RHEA:40523"/>
        <dbReference type="ChEBI" id="CHEBI:24646"/>
        <dbReference type="ChEBI" id="CHEBI:29806"/>
        <dbReference type="ChEBI" id="CHEBI:30031"/>
        <dbReference type="ChEBI" id="CHEBI:132124"/>
        <dbReference type="EC" id="1.3.5.1"/>
    </reaction>
</comment>
<name>A0A832G244_9BACT</name>
<evidence type="ECO:0000259" key="10">
    <source>
        <dbReference type="PROSITE" id="PS51379"/>
    </source>
</evidence>
<dbReference type="PANTHER" id="PTHR11921">
    <property type="entry name" value="SUCCINATE DEHYDROGENASE IRON-SULFUR PROTEIN"/>
    <property type="match status" value="1"/>
</dbReference>
<keyword evidence="5" id="KW-0560">Oxidoreductase</keyword>
<keyword evidence="4 8" id="KW-0479">Metal-binding</keyword>
<evidence type="ECO:0000256" key="8">
    <source>
        <dbReference type="RuleBase" id="RU361237"/>
    </source>
</evidence>
<dbReference type="Pfam" id="PF12838">
    <property type="entry name" value="Fer4_7"/>
    <property type="match status" value="1"/>
</dbReference>
<dbReference type="PANTHER" id="PTHR11921:SF41">
    <property type="entry name" value="SUCCINATE DEHYDROGENASE"/>
    <property type="match status" value="1"/>
</dbReference>
<reference evidence="11" key="1">
    <citation type="journal article" date="2020" name="mSystems">
        <title>Genome- and Community-Level Interaction Insights into Carbon Utilization and Element Cycling Functions of Hydrothermarchaeota in Hydrothermal Sediment.</title>
        <authorList>
            <person name="Zhou Z."/>
            <person name="Liu Y."/>
            <person name="Xu W."/>
            <person name="Pan J."/>
            <person name="Luo Z.H."/>
            <person name="Li M."/>
        </authorList>
    </citation>
    <scope>NUCLEOTIDE SEQUENCE [LARGE SCALE GENOMIC DNA]</scope>
    <source>
        <strain evidence="11">SpSt-500</strain>
    </source>
</reference>
<dbReference type="Gene3D" id="1.10.1060.10">
    <property type="entry name" value="Alpha-helical ferredoxin"/>
    <property type="match status" value="1"/>
</dbReference>
<keyword evidence="3 8" id="KW-0001">2Fe-2S</keyword>
<dbReference type="GO" id="GO:0051538">
    <property type="term" value="F:3 iron, 4 sulfur cluster binding"/>
    <property type="evidence" value="ECO:0007669"/>
    <property type="project" value="UniProtKB-KW"/>
</dbReference>
<dbReference type="GO" id="GO:0046872">
    <property type="term" value="F:metal ion binding"/>
    <property type="evidence" value="ECO:0007669"/>
    <property type="project" value="UniProtKB-KW"/>
</dbReference>
<keyword evidence="2 8" id="KW-0004">4Fe-4S</keyword>